<protein>
    <submittedName>
        <fullName evidence="1">Uncharacterized protein</fullName>
    </submittedName>
</protein>
<dbReference type="EMBL" id="CAJNRD030001118">
    <property type="protein sequence ID" value="CAG5084981.1"/>
    <property type="molecule type" value="Genomic_DNA"/>
</dbReference>
<reference evidence="1" key="1">
    <citation type="submission" date="2021-04" db="EMBL/GenBank/DDBJ databases">
        <authorList>
            <person name="Chebbi M.A.C M."/>
        </authorList>
    </citation>
    <scope>NUCLEOTIDE SEQUENCE</scope>
</reference>
<comment type="caution">
    <text evidence="1">The sequence shown here is derived from an EMBL/GenBank/DDBJ whole genome shotgun (WGS) entry which is preliminary data.</text>
</comment>
<dbReference type="OrthoDB" id="7617229at2759"/>
<dbReference type="Proteomes" id="UP000786811">
    <property type="component" value="Unassembled WGS sequence"/>
</dbReference>
<organism evidence="1 2">
    <name type="scientific">Cotesia congregata</name>
    <name type="common">Parasitoid wasp</name>
    <name type="synonym">Apanteles congregatus</name>
    <dbReference type="NCBI Taxonomy" id="51543"/>
    <lineage>
        <taxon>Eukaryota</taxon>
        <taxon>Metazoa</taxon>
        <taxon>Ecdysozoa</taxon>
        <taxon>Arthropoda</taxon>
        <taxon>Hexapoda</taxon>
        <taxon>Insecta</taxon>
        <taxon>Pterygota</taxon>
        <taxon>Neoptera</taxon>
        <taxon>Endopterygota</taxon>
        <taxon>Hymenoptera</taxon>
        <taxon>Apocrita</taxon>
        <taxon>Ichneumonoidea</taxon>
        <taxon>Braconidae</taxon>
        <taxon>Microgastrinae</taxon>
        <taxon>Cotesia</taxon>
    </lineage>
</organism>
<sequence length="202" mass="23254">MNGATIKEVIELFFSNNIGKTDFQLRQVTPSNNINVSTKVLTVYSEIIKLLTANQIKFYTYTPKSLKRRTLILKGIKGDFNCADVKNALNELQIPNVEIIKVQDIVFKTRKHTSHHHLVQVSHWSNTAVLMKVKGILFQKARWEFLRKKIIFQCRNCQKLGHSQANCKLQQKCVKCGETHDKYMCTIKPEDTKEALKCANCN</sequence>
<dbReference type="AlphaFoldDB" id="A0A8J2H990"/>
<evidence type="ECO:0000313" key="1">
    <source>
        <dbReference type="EMBL" id="CAG5084981.1"/>
    </source>
</evidence>
<accession>A0A8J2H990</accession>
<keyword evidence="2" id="KW-1185">Reference proteome</keyword>
<evidence type="ECO:0000313" key="2">
    <source>
        <dbReference type="Proteomes" id="UP000786811"/>
    </source>
</evidence>
<proteinExistence type="predicted"/>
<gene>
    <name evidence="1" type="ORF">HICCMSTLAB_LOCUS4245</name>
</gene>
<name>A0A8J2H990_COTCN</name>